<reference evidence="3" key="1">
    <citation type="journal article" date="2019" name="Int. J. Syst. Evol. Microbiol.">
        <title>The Global Catalogue of Microorganisms (GCM) 10K type strain sequencing project: providing services to taxonomists for standard genome sequencing and annotation.</title>
        <authorList>
            <consortium name="The Broad Institute Genomics Platform"/>
            <consortium name="The Broad Institute Genome Sequencing Center for Infectious Disease"/>
            <person name="Wu L."/>
            <person name="Ma J."/>
        </authorList>
    </citation>
    <scope>NUCLEOTIDE SEQUENCE [LARGE SCALE GENOMIC DNA]</scope>
    <source>
        <strain evidence="3">CGMCC 1.15288</strain>
    </source>
</reference>
<accession>A0ABQ1ZDI3</accession>
<evidence type="ECO:0000313" key="2">
    <source>
        <dbReference type="EMBL" id="GGH55699.1"/>
    </source>
</evidence>
<organism evidence="2 3">
    <name type="scientific">Dyadobacter endophyticus</name>
    <dbReference type="NCBI Taxonomy" id="1749036"/>
    <lineage>
        <taxon>Bacteria</taxon>
        <taxon>Pseudomonadati</taxon>
        <taxon>Bacteroidota</taxon>
        <taxon>Cytophagia</taxon>
        <taxon>Cytophagales</taxon>
        <taxon>Spirosomataceae</taxon>
        <taxon>Dyadobacter</taxon>
    </lineage>
</organism>
<dbReference type="EMBL" id="BMIA01000009">
    <property type="protein sequence ID" value="GGH55699.1"/>
    <property type="molecule type" value="Genomic_DNA"/>
</dbReference>
<name>A0ABQ1ZDI3_9BACT</name>
<evidence type="ECO:0000256" key="1">
    <source>
        <dbReference type="SAM" id="MobiDB-lite"/>
    </source>
</evidence>
<feature type="region of interest" description="Disordered" evidence="1">
    <location>
        <begin position="270"/>
        <end position="307"/>
    </location>
</feature>
<feature type="region of interest" description="Disordered" evidence="1">
    <location>
        <begin position="1"/>
        <end position="26"/>
    </location>
</feature>
<feature type="compositionally biased region" description="Basic and acidic residues" evidence="1">
    <location>
        <begin position="16"/>
        <end position="26"/>
    </location>
</feature>
<proteinExistence type="predicted"/>
<feature type="compositionally biased region" description="Polar residues" evidence="1">
    <location>
        <begin position="276"/>
        <end position="286"/>
    </location>
</feature>
<evidence type="ECO:0000313" key="3">
    <source>
        <dbReference type="Proteomes" id="UP000600214"/>
    </source>
</evidence>
<dbReference type="RefSeq" id="WP_188939353.1">
    <property type="nucleotide sequence ID" value="NZ_BMIA01000009.1"/>
</dbReference>
<keyword evidence="3" id="KW-1185">Reference proteome</keyword>
<protein>
    <recommendedName>
        <fullName evidence="4">DUF3945 domain-containing protein</fullName>
    </recommendedName>
</protein>
<dbReference type="Proteomes" id="UP000600214">
    <property type="component" value="Unassembled WGS sequence"/>
</dbReference>
<sequence>MENNSNKFDAPQMIGKDQKTYGLERQEQSKISYVELQKDDNDKFKRTENKFETTPAELTKGVKEGAVKIIMPSKSFMQESSRRQFEENFKAPSIIGKEDKTFGFDKQDRNKLSYIELSKESGAWKRTDNKFETEISDLVKSIKDGSVKVVKPHKDYISEKNKLSEESKVVDERKDLEKKEKIEIKPIVVEPLNAREKKEVKEAFQEGKLENNKHATNLFKKFDKQLESVPDKIQGNNLTNQDKLKLLVGDYSDHQNTKFTVQKDKTVSMEGKENGLLTSANSQFSERQIEKQAAKEQTKVQAPALAV</sequence>
<evidence type="ECO:0008006" key="4">
    <source>
        <dbReference type="Google" id="ProtNLM"/>
    </source>
</evidence>
<comment type="caution">
    <text evidence="2">The sequence shown here is derived from an EMBL/GenBank/DDBJ whole genome shotgun (WGS) entry which is preliminary data.</text>
</comment>
<feature type="compositionally biased region" description="Basic and acidic residues" evidence="1">
    <location>
        <begin position="287"/>
        <end position="298"/>
    </location>
</feature>
<gene>
    <name evidence="2" type="ORF">GCM10007423_63510</name>
</gene>